<feature type="transmembrane region" description="Helical" evidence="5">
    <location>
        <begin position="102"/>
        <end position="120"/>
    </location>
</feature>
<feature type="transmembrane region" description="Helical" evidence="5">
    <location>
        <begin position="255"/>
        <end position="272"/>
    </location>
</feature>
<keyword evidence="7" id="KW-0436">Ligase</keyword>
<feature type="transmembrane region" description="Helical" evidence="5">
    <location>
        <begin position="233"/>
        <end position="248"/>
    </location>
</feature>
<gene>
    <name evidence="7" type="ORF">BD809_10110</name>
</gene>
<feature type="transmembrane region" description="Helical" evidence="5">
    <location>
        <begin position="349"/>
        <end position="369"/>
    </location>
</feature>
<evidence type="ECO:0000313" key="7">
    <source>
        <dbReference type="EMBL" id="TYP76865.1"/>
    </source>
</evidence>
<feature type="transmembrane region" description="Helical" evidence="5">
    <location>
        <begin position="381"/>
        <end position="407"/>
    </location>
</feature>
<sequence>MRLNFAQIKKSISEVFYDIENNDWILINFWNSLYLAFFLLPLGINLPTPFFVIAIILGITQVIKAKKNYLLQHKAVLLFPVYFSILALSLTYTENFNDGLEIIQRSLSLLFFPVIFLFVKEDALKVRKLFKFLLIGIITSLFYNFCVSSLEIFEFIIEQNYSWTKSFVLHNLREIMHYFGGLNFGTLIDSNYISLYILLILSYFSDKKIVKTYHFLIVFFLFAYLYLLASRTAFLIVIVLSIFSISTIKDQNKRFLLIVIFMLGCIVFAMNAKMFPEFSNNNIPSTIKTSLHSRLLTWKASFNAIQEEPFIGYGLGDAKPALLRKYQELGYQQNYLKAYNAHNQFLETWLQTGIIGLSVLLSIFVLLAYKLRRNKNEMMVLLILFISLFFESMLVRFNGIVLFSIIIPLLMKERSILSAKIIRNY</sequence>
<dbReference type="InterPro" id="IPR007016">
    <property type="entry name" value="O-antigen_ligase-rel_domated"/>
</dbReference>
<keyword evidence="4 5" id="KW-0472">Membrane</keyword>
<dbReference type="Proteomes" id="UP000324376">
    <property type="component" value="Unassembled WGS sequence"/>
</dbReference>
<dbReference type="AlphaFoldDB" id="A0A5S5CBX6"/>
<feature type="domain" description="O-antigen ligase-related" evidence="6">
    <location>
        <begin position="217"/>
        <end position="360"/>
    </location>
</feature>
<evidence type="ECO:0000256" key="2">
    <source>
        <dbReference type="ARBA" id="ARBA00022692"/>
    </source>
</evidence>
<feature type="transmembrane region" description="Helical" evidence="5">
    <location>
        <begin position="33"/>
        <end position="59"/>
    </location>
</feature>
<protein>
    <submittedName>
        <fullName evidence="7">O-antigen ligase</fullName>
    </submittedName>
</protein>
<dbReference type="RefSeq" id="WP_148780909.1">
    <property type="nucleotide sequence ID" value="NZ_VNHU01000001.1"/>
</dbReference>
<feature type="transmembrane region" description="Helical" evidence="5">
    <location>
        <begin position="177"/>
        <end position="198"/>
    </location>
</feature>
<dbReference type="InterPro" id="IPR051533">
    <property type="entry name" value="WaaL-like"/>
</dbReference>
<comment type="caution">
    <text evidence="7">The sequence shown here is derived from an EMBL/GenBank/DDBJ whole genome shotgun (WGS) entry which is preliminary data.</text>
</comment>
<dbReference type="PANTHER" id="PTHR37422">
    <property type="entry name" value="TEICHURONIC ACID BIOSYNTHESIS PROTEIN TUAE"/>
    <property type="match status" value="1"/>
</dbReference>
<accession>A0A5S5CBX6</accession>
<keyword evidence="3 5" id="KW-1133">Transmembrane helix</keyword>
<dbReference type="OrthoDB" id="1631746at2"/>
<feature type="transmembrane region" description="Helical" evidence="5">
    <location>
        <begin position="71"/>
        <end position="90"/>
    </location>
</feature>
<reference evidence="7 8" key="1">
    <citation type="submission" date="2019-07" db="EMBL/GenBank/DDBJ databases">
        <title>Genomic Encyclopedia of Archaeal and Bacterial Type Strains, Phase II (KMG-II): from individual species to whole genera.</title>
        <authorList>
            <person name="Goeker M."/>
        </authorList>
    </citation>
    <scope>NUCLEOTIDE SEQUENCE [LARGE SCALE GENOMIC DNA]</scope>
    <source>
        <strain evidence="7 8">DSM 17527</strain>
    </source>
</reference>
<dbReference type="GO" id="GO:0016020">
    <property type="term" value="C:membrane"/>
    <property type="evidence" value="ECO:0007669"/>
    <property type="project" value="UniProtKB-SubCell"/>
</dbReference>
<name>A0A5S5CBX6_9FLAO</name>
<evidence type="ECO:0000259" key="6">
    <source>
        <dbReference type="Pfam" id="PF04932"/>
    </source>
</evidence>
<proteinExistence type="predicted"/>
<evidence type="ECO:0000256" key="3">
    <source>
        <dbReference type="ARBA" id="ARBA00022989"/>
    </source>
</evidence>
<evidence type="ECO:0000256" key="1">
    <source>
        <dbReference type="ARBA" id="ARBA00004141"/>
    </source>
</evidence>
<evidence type="ECO:0000256" key="4">
    <source>
        <dbReference type="ARBA" id="ARBA00023136"/>
    </source>
</evidence>
<keyword evidence="2 5" id="KW-0812">Transmembrane</keyword>
<evidence type="ECO:0000313" key="8">
    <source>
        <dbReference type="Proteomes" id="UP000324376"/>
    </source>
</evidence>
<organism evidence="7 8">
    <name type="scientific">Aquimarina intermedia</name>
    <dbReference type="NCBI Taxonomy" id="350814"/>
    <lineage>
        <taxon>Bacteria</taxon>
        <taxon>Pseudomonadati</taxon>
        <taxon>Bacteroidota</taxon>
        <taxon>Flavobacteriia</taxon>
        <taxon>Flavobacteriales</taxon>
        <taxon>Flavobacteriaceae</taxon>
        <taxon>Aquimarina</taxon>
    </lineage>
</organism>
<comment type="subcellular location">
    <subcellularLocation>
        <location evidence="1">Membrane</location>
        <topology evidence="1">Multi-pass membrane protein</topology>
    </subcellularLocation>
</comment>
<feature type="transmembrane region" description="Helical" evidence="5">
    <location>
        <begin position="210"/>
        <end position="227"/>
    </location>
</feature>
<dbReference type="EMBL" id="VNHU01000001">
    <property type="protein sequence ID" value="TYP76865.1"/>
    <property type="molecule type" value="Genomic_DNA"/>
</dbReference>
<evidence type="ECO:0000256" key="5">
    <source>
        <dbReference type="SAM" id="Phobius"/>
    </source>
</evidence>
<keyword evidence="8" id="KW-1185">Reference proteome</keyword>
<dbReference type="Pfam" id="PF04932">
    <property type="entry name" value="Wzy_C"/>
    <property type="match status" value="1"/>
</dbReference>
<dbReference type="PANTHER" id="PTHR37422:SF17">
    <property type="entry name" value="O-ANTIGEN LIGASE"/>
    <property type="match status" value="1"/>
</dbReference>
<dbReference type="GO" id="GO:0016874">
    <property type="term" value="F:ligase activity"/>
    <property type="evidence" value="ECO:0007669"/>
    <property type="project" value="UniProtKB-KW"/>
</dbReference>
<feature type="transmembrane region" description="Helical" evidence="5">
    <location>
        <begin position="132"/>
        <end position="157"/>
    </location>
</feature>